<evidence type="ECO:0000313" key="5">
    <source>
        <dbReference type="Proteomes" id="UP000321899"/>
    </source>
</evidence>
<dbReference type="SMART" id="SM00448">
    <property type="entry name" value="REC"/>
    <property type="match status" value="1"/>
</dbReference>
<proteinExistence type="predicted"/>
<dbReference type="CDD" id="cd17536">
    <property type="entry name" value="REC_YesN-like"/>
    <property type="match status" value="1"/>
</dbReference>
<keyword evidence="1 2" id="KW-0597">Phosphoprotein</keyword>
<dbReference type="PROSITE" id="PS50110">
    <property type="entry name" value="RESPONSE_REGULATORY"/>
    <property type="match status" value="1"/>
</dbReference>
<dbReference type="PANTHER" id="PTHR44591:SF3">
    <property type="entry name" value="RESPONSE REGULATORY DOMAIN-CONTAINING PROTEIN"/>
    <property type="match status" value="1"/>
</dbReference>
<organism evidence="4 5">
    <name type="scientific">Desulfobotulus mexicanus</name>
    <dbReference type="NCBI Taxonomy" id="2586642"/>
    <lineage>
        <taxon>Bacteria</taxon>
        <taxon>Pseudomonadati</taxon>
        <taxon>Thermodesulfobacteriota</taxon>
        <taxon>Desulfobacteria</taxon>
        <taxon>Desulfobacterales</taxon>
        <taxon>Desulfobacteraceae</taxon>
        <taxon>Desulfobotulus</taxon>
    </lineage>
</organism>
<dbReference type="Proteomes" id="UP000321899">
    <property type="component" value="Unassembled WGS sequence"/>
</dbReference>
<reference evidence="4 5" key="1">
    <citation type="submission" date="2019-06" db="EMBL/GenBank/DDBJ databases">
        <title>Desulfobotulus mexicanus sp. nov., a novel sulfate-reducing bacterium isolated from the sediment of an alkaline crater lake in Mexico.</title>
        <authorList>
            <person name="Hirschler-Rea A."/>
        </authorList>
    </citation>
    <scope>NUCLEOTIDE SEQUENCE [LARGE SCALE GENOMIC DNA]</scope>
    <source>
        <strain evidence="4 5">PAR22N</strain>
    </source>
</reference>
<dbReference type="PANTHER" id="PTHR44591">
    <property type="entry name" value="STRESS RESPONSE REGULATOR PROTEIN 1"/>
    <property type="match status" value="1"/>
</dbReference>
<keyword evidence="5" id="KW-1185">Reference proteome</keyword>
<dbReference type="InterPro" id="IPR001789">
    <property type="entry name" value="Sig_transdc_resp-reg_receiver"/>
</dbReference>
<accession>A0A5S5ME62</accession>
<dbReference type="OrthoDB" id="9802155at2"/>
<sequence>MKGHLLIVDDEKEIRDMLSRHFRLMGYEVLTAEHGLDALSILEKNRVDAVISDIMMPVMDGVDLLREIRRQYPMVRVIMITGYVTLENALACMRNQADTCIFKPLNDLGELEEAVQTAIAAQARWTRKFRELTGMKPGTHGGRS</sequence>
<dbReference type="SUPFAM" id="SSF52172">
    <property type="entry name" value="CheY-like"/>
    <property type="match status" value="1"/>
</dbReference>
<comment type="caution">
    <text evidence="4">The sequence shown here is derived from an EMBL/GenBank/DDBJ whole genome shotgun (WGS) entry which is preliminary data.</text>
</comment>
<feature type="domain" description="Response regulatory" evidence="3">
    <location>
        <begin position="4"/>
        <end position="118"/>
    </location>
</feature>
<evidence type="ECO:0000256" key="2">
    <source>
        <dbReference type="PROSITE-ProRule" id="PRU00169"/>
    </source>
</evidence>
<dbReference type="AlphaFoldDB" id="A0A5S5ME62"/>
<dbReference type="Pfam" id="PF00072">
    <property type="entry name" value="Response_reg"/>
    <property type="match status" value="1"/>
</dbReference>
<dbReference type="GO" id="GO:0000160">
    <property type="term" value="P:phosphorelay signal transduction system"/>
    <property type="evidence" value="ECO:0007669"/>
    <property type="project" value="InterPro"/>
</dbReference>
<evidence type="ECO:0000259" key="3">
    <source>
        <dbReference type="PROSITE" id="PS50110"/>
    </source>
</evidence>
<dbReference type="RefSeq" id="WP_139449662.1">
    <property type="nucleotide sequence ID" value="NZ_VDMB01000016.1"/>
</dbReference>
<feature type="modified residue" description="4-aspartylphosphate" evidence="2">
    <location>
        <position position="53"/>
    </location>
</feature>
<dbReference type="InterPro" id="IPR011006">
    <property type="entry name" value="CheY-like_superfamily"/>
</dbReference>
<evidence type="ECO:0000256" key="1">
    <source>
        <dbReference type="ARBA" id="ARBA00022553"/>
    </source>
</evidence>
<dbReference type="Gene3D" id="3.40.50.2300">
    <property type="match status" value="1"/>
</dbReference>
<dbReference type="InterPro" id="IPR050595">
    <property type="entry name" value="Bact_response_regulator"/>
</dbReference>
<dbReference type="EMBL" id="VDMB01000016">
    <property type="protein sequence ID" value="TYT74013.1"/>
    <property type="molecule type" value="Genomic_DNA"/>
</dbReference>
<protein>
    <submittedName>
        <fullName evidence="4">Response regulator</fullName>
    </submittedName>
</protein>
<gene>
    <name evidence="4" type="ORF">FIM25_12050</name>
</gene>
<evidence type="ECO:0000313" key="4">
    <source>
        <dbReference type="EMBL" id="TYT74013.1"/>
    </source>
</evidence>
<name>A0A5S5ME62_9BACT</name>